<dbReference type="Proteomes" id="UP000243459">
    <property type="component" value="Chromosome 4"/>
</dbReference>
<dbReference type="AlphaFoldDB" id="A0A5P1F1J5"/>
<evidence type="ECO:0000256" key="6">
    <source>
        <dbReference type="ARBA" id="ARBA00023004"/>
    </source>
</evidence>
<dbReference type="OMA" id="YFFDWIL"/>
<evidence type="ECO:0000256" key="1">
    <source>
        <dbReference type="ARBA" id="ARBA00001971"/>
    </source>
</evidence>
<accession>A0A5P1F1J5</accession>
<evidence type="ECO:0000256" key="4">
    <source>
        <dbReference type="ARBA" id="ARBA00022723"/>
    </source>
</evidence>
<keyword evidence="3 8" id="KW-0349">Heme</keyword>
<keyword evidence="7 9" id="KW-0503">Monooxygenase</keyword>
<dbReference type="GO" id="GO:0020037">
    <property type="term" value="F:heme binding"/>
    <property type="evidence" value="ECO:0007669"/>
    <property type="project" value="InterPro"/>
</dbReference>
<evidence type="ECO:0000313" key="11">
    <source>
        <dbReference type="Proteomes" id="UP000243459"/>
    </source>
</evidence>
<dbReference type="GO" id="GO:0005506">
    <property type="term" value="F:iron ion binding"/>
    <property type="evidence" value="ECO:0007669"/>
    <property type="project" value="InterPro"/>
</dbReference>
<dbReference type="GO" id="GO:0004497">
    <property type="term" value="F:monooxygenase activity"/>
    <property type="evidence" value="ECO:0007669"/>
    <property type="project" value="UniProtKB-KW"/>
</dbReference>
<evidence type="ECO:0000256" key="7">
    <source>
        <dbReference type="ARBA" id="ARBA00023033"/>
    </source>
</evidence>
<dbReference type="EMBL" id="CM007384">
    <property type="protein sequence ID" value="ONK71583.1"/>
    <property type="molecule type" value="Genomic_DNA"/>
</dbReference>
<evidence type="ECO:0000313" key="10">
    <source>
        <dbReference type="EMBL" id="ONK71583.1"/>
    </source>
</evidence>
<dbReference type="PROSITE" id="PS00086">
    <property type="entry name" value="CYTOCHROME_P450"/>
    <property type="match status" value="1"/>
</dbReference>
<evidence type="ECO:0000256" key="5">
    <source>
        <dbReference type="ARBA" id="ARBA00023002"/>
    </source>
</evidence>
<keyword evidence="4 8" id="KW-0479">Metal-binding</keyword>
<evidence type="ECO:0000256" key="3">
    <source>
        <dbReference type="ARBA" id="ARBA00022617"/>
    </source>
</evidence>
<proteinExistence type="inferred from homology"/>
<dbReference type="InterPro" id="IPR036396">
    <property type="entry name" value="Cyt_P450_sf"/>
</dbReference>
<dbReference type="FunFam" id="1.10.630.10:FF:000126">
    <property type="entry name" value="Predicted protein"/>
    <property type="match status" value="1"/>
</dbReference>
<dbReference type="PANTHER" id="PTHR47953:SF1">
    <property type="entry name" value="CYTOCHROME P450 71A9"/>
    <property type="match status" value="1"/>
</dbReference>
<name>A0A5P1F1J5_ASPOF</name>
<gene>
    <name evidence="10" type="ORF">A4U43_C04F10190</name>
</gene>
<organism evidence="10 11">
    <name type="scientific">Asparagus officinalis</name>
    <name type="common">Garden asparagus</name>
    <dbReference type="NCBI Taxonomy" id="4686"/>
    <lineage>
        <taxon>Eukaryota</taxon>
        <taxon>Viridiplantae</taxon>
        <taxon>Streptophyta</taxon>
        <taxon>Embryophyta</taxon>
        <taxon>Tracheophyta</taxon>
        <taxon>Spermatophyta</taxon>
        <taxon>Magnoliopsida</taxon>
        <taxon>Liliopsida</taxon>
        <taxon>Asparagales</taxon>
        <taxon>Asparagaceae</taxon>
        <taxon>Asparagoideae</taxon>
        <taxon>Asparagus</taxon>
    </lineage>
</organism>
<reference evidence="11" key="1">
    <citation type="journal article" date="2017" name="Nat. Commun.">
        <title>The asparagus genome sheds light on the origin and evolution of a young Y chromosome.</title>
        <authorList>
            <person name="Harkess A."/>
            <person name="Zhou J."/>
            <person name="Xu C."/>
            <person name="Bowers J.E."/>
            <person name="Van der Hulst R."/>
            <person name="Ayyampalayam S."/>
            <person name="Mercati F."/>
            <person name="Riccardi P."/>
            <person name="McKain M.R."/>
            <person name="Kakrana A."/>
            <person name="Tang H."/>
            <person name="Ray J."/>
            <person name="Groenendijk J."/>
            <person name="Arikit S."/>
            <person name="Mathioni S.M."/>
            <person name="Nakano M."/>
            <person name="Shan H."/>
            <person name="Telgmann-Rauber A."/>
            <person name="Kanno A."/>
            <person name="Yue Z."/>
            <person name="Chen H."/>
            <person name="Li W."/>
            <person name="Chen Y."/>
            <person name="Xu X."/>
            <person name="Zhang Y."/>
            <person name="Luo S."/>
            <person name="Chen H."/>
            <person name="Gao J."/>
            <person name="Mao Z."/>
            <person name="Pires J.C."/>
            <person name="Luo M."/>
            <person name="Kudrna D."/>
            <person name="Wing R.A."/>
            <person name="Meyers B.C."/>
            <person name="Yi K."/>
            <person name="Kong H."/>
            <person name="Lavrijsen P."/>
            <person name="Sunseri F."/>
            <person name="Falavigna A."/>
            <person name="Ye Y."/>
            <person name="Leebens-Mack J.H."/>
            <person name="Chen G."/>
        </authorList>
    </citation>
    <scope>NUCLEOTIDE SEQUENCE [LARGE SCALE GENOMIC DNA]</scope>
    <source>
        <strain evidence="11">cv. DH0086</strain>
    </source>
</reference>
<dbReference type="PRINTS" id="PR00385">
    <property type="entry name" value="P450"/>
</dbReference>
<dbReference type="InterPro" id="IPR002401">
    <property type="entry name" value="Cyt_P450_E_grp-I"/>
</dbReference>
<dbReference type="Pfam" id="PF00067">
    <property type="entry name" value="p450"/>
    <property type="match status" value="1"/>
</dbReference>
<evidence type="ECO:0008006" key="12">
    <source>
        <dbReference type="Google" id="ProtNLM"/>
    </source>
</evidence>
<dbReference type="Gene3D" id="1.10.630.10">
    <property type="entry name" value="Cytochrome P450"/>
    <property type="match status" value="1"/>
</dbReference>
<dbReference type="SUPFAM" id="SSF48264">
    <property type="entry name" value="Cytochrome P450"/>
    <property type="match status" value="1"/>
</dbReference>
<evidence type="ECO:0000256" key="2">
    <source>
        <dbReference type="ARBA" id="ARBA00010617"/>
    </source>
</evidence>
<evidence type="ECO:0000256" key="8">
    <source>
        <dbReference type="PIRSR" id="PIRSR602401-1"/>
    </source>
</evidence>
<evidence type="ECO:0000256" key="9">
    <source>
        <dbReference type="RuleBase" id="RU000461"/>
    </source>
</evidence>
<keyword evidence="11" id="KW-1185">Reference proteome</keyword>
<dbReference type="InterPro" id="IPR052306">
    <property type="entry name" value="CYP450_71D"/>
</dbReference>
<dbReference type="PANTHER" id="PTHR47953">
    <property type="entry name" value="OS08G0105600 PROTEIN"/>
    <property type="match status" value="1"/>
</dbReference>
<comment type="similarity">
    <text evidence="2 9">Belongs to the cytochrome P450 family.</text>
</comment>
<dbReference type="Gramene" id="ONK71583">
    <property type="protein sequence ID" value="ONK71583"/>
    <property type="gene ID" value="A4U43_C04F10190"/>
</dbReference>
<dbReference type="InterPro" id="IPR001128">
    <property type="entry name" value="Cyt_P450"/>
</dbReference>
<keyword evidence="5 9" id="KW-0560">Oxidoreductase</keyword>
<dbReference type="InterPro" id="IPR017972">
    <property type="entry name" value="Cyt_P450_CS"/>
</dbReference>
<protein>
    <recommendedName>
        <fullName evidence="12">Cytochrome P450</fullName>
    </recommendedName>
</protein>
<feature type="binding site" description="axial binding residue" evidence="8">
    <location>
        <position position="147"/>
    </location>
    <ligand>
        <name>heme</name>
        <dbReference type="ChEBI" id="CHEBI:30413"/>
    </ligand>
    <ligandPart>
        <name>Fe</name>
        <dbReference type="ChEBI" id="CHEBI:18248"/>
    </ligandPart>
</feature>
<keyword evidence="6 8" id="KW-0408">Iron</keyword>
<comment type="cofactor">
    <cofactor evidence="1 8">
        <name>heme</name>
        <dbReference type="ChEBI" id="CHEBI:30413"/>
    </cofactor>
</comment>
<dbReference type="GO" id="GO:0016705">
    <property type="term" value="F:oxidoreductase activity, acting on paired donors, with incorporation or reduction of molecular oxygen"/>
    <property type="evidence" value="ECO:0007669"/>
    <property type="project" value="InterPro"/>
</dbReference>
<dbReference type="PRINTS" id="PR00463">
    <property type="entry name" value="EP450I"/>
</dbReference>
<sequence>MDLDIFFAGTDAATVTLEWAMTELMRHPEVLKRAQAEVRDLVGDKGKVEETDLHQFHYLKLVVKETLRIHPPGTLLLPREITQQCKINGYDIPANSRLFVNAWTIGRDAGVWENPEVFRPERFVDSPIDFKGHHFELIPFGAGRRICPGMEIGLLVVELALANLLYVFDWELPDGMVKEDLNMDEAPGVDVAKKAPLFLVARKVY</sequence>